<evidence type="ECO:0000259" key="4">
    <source>
        <dbReference type="Pfam" id="PF13359"/>
    </source>
</evidence>
<dbReference type="Proteomes" id="UP001159428">
    <property type="component" value="Unassembled WGS sequence"/>
</dbReference>
<feature type="region of interest" description="Disordered" evidence="3">
    <location>
        <begin position="195"/>
        <end position="221"/>
    </location>
</feature>
<evidence type="ECO:0000256" key="2">
    <source>
        <dbReference type="ARBA" id="ARBA00022723"/>
    </source>
</evidence>
<dbReference type="Pfam" id="PF13359">
    <property type="entry name" value="DDE_Tnp_4"/>
    <property type="match status" value="1"/>
</dbReference>
<dbReference type="AlphaFoldDB" id="A0AAU9W5T6"/>
<sequence length="471" mass="53587">MGFGDKCCVGGCNNDRRYPKKWVIHSHVEKLSFHKPKQSLIEAWSRQVQKGRKDFSIGNVVICSNYFRDGKPSVSNPIPTLFLTPFEHSNSKSPKKRRRLEYQKETATSAVTKSVVHAGPSEVTPVDNSGIPASDELMKSGDDSSGLTLCTACAQITRDADVRLYTGMQNTDAFRTLFEYLLPKAKNMNYWKGDKQTEAEKPKRYSDMTMDESPNVRKPGPQRKLKLEQELLLIMMRLRLALSVGDLAFRFAISDTLVSSIFISWVKLMKCELSWLIKWPSKEQTKKVLPKCFEKYYSKVRCIIDCSEVFIETPSSLELQAICWSVYKHHCTFKFLIGITPNGLITFVSDCYGDRASDKFIVMDSRFMNHLEPFDQVMADRGFKIRDDLAMYQATLAIPPSTVGNFQMPSQDVLETSRLANVRIYVEQAIGRVKHFKILSHIMPMSCLPLCDDILITCCSLCNLLPPLCEK</sequence>
<keyword evidence="7" id="KW-1185">Reference proteome</keyword>
<dbReference type="InterPro" id="IPR027806">
    <property type="entry name" value="HARBI1_dom"/>
</dbReference>
<feature type="domain" description="DDE Tnp4" evidence="4">
    <location>
        <begin position="304"/>
        <end position="463"/>
    </location>
</feature>
<protein>
    <recommendedName>
        <fullName evidence="8">THAP-type domain-containing protein</fullName>
    </recommendedName>
</protein>
<reference evidence="6 7" key="1">
    <citation type="submission" date="2022-05" db="EMBL/GenBank/DDBJ databases">
        <authorList>
            <consortium name="Genoscope - CEA"/>
            <person name="William W."/>
        </authorList>
    </citation>
    <scope>NUCLEOTIDE SEQUENCE [LARGE SCALE GENOMIC DNA]</scope>
</reference>
<evidence type="ECO:0000259" key="5">
    <source>
        <dbReference type="Pfam" id="PF13613"/>
    </source>
</evidence>
<gene>
    <name evidence="6" type="ORF">PMEA_00034929</name>
</gene>
<dbReference type="InterPro" id="IPR027805">
    <property type="entry name" value="Transposase_HTH_dom"/>
</dbReference>
<evidence type="ECO:0000256" key="1">
    <source>
        <dbReference type="ARBA" id="ARBA00001968"/>
    </source>
</evidence>
<dbReference type="GO" id="GO:0046872">
    <property type="term" value="F:metal ion binding"/>
    <property type="evidence" value="ECO:0007669"/>
    <property type="project" value="UniProtKB-KW"/>
</dbReference>
<dbReference type="PANTHER" id="PTHR23080">
    <property type="entry name" value="THAP DOMAIN PROTEIN"/>
    <property type="match status" value="1"/>
</dbReference>
<comment type="cofactor">
    <cofactor evidence="1">
        <name>a divalent metal cation</name>
        <dbReference type="ChEBI" id="CHEBI:60240"/>
    </cofactor>
</comment>
<feature type="domain" description="Transposase Helix-turn-helix" evidence="5">
    <location>
        <begin position="223"/>
        <end position="273"/>
    </location>
</feature>
<evidence type="ECO:0000313" key="7">
    <source>
        <dbReference type="Proteomes" id="UP001159428"/>
    </source>
</evidence>
<evidence type="ECO:0000313" key="6">
    <source>
        <dbReference type="EMBL" id="CAH3104885.1"/>
    </source>
</evidence>
<dbReference type="EMBL" id="CALNXJ010000009">
    <property type="protein sequence ID" value="CAH3104885.1"/>
    <property type="molecule type" value="Genomic_DNA"/>
</dbReference>
<feature type="compositionally biased region" description="Basic and acidic residues" evidence="3">
    <location>
        <begin position="195"/>
        <end position="206"/>
    </location>
</feature>
<proteinExistence type="predicted"/>
<dbReference type="Pfam" id="PF13613">
    <property type="entry name" value="HTH_Tnp_4"/>
    <property type="match status" value="1"/>
</dbReference>
<accession>A0AAU9W5T6</accession>
<dbReference type="PANTHER" id="PTHR23080:SF141">
    <property type="entry name" value="TRANSPOSASE HELIX-TURN-HELIX DOMAIN-CONTAINING PROTEIN"/>
    <property type="match status" value="1"/>
</dbReference>
<evidence type="ECO:0000256" key="3">
    <source>
        <dbReference type="SAM" id="MobiDB-lite"/>
    </source>
</evidence>
<organism evidence="6 7">
    <name type="scientific">Pocillopora meandrina</name>
    <dbReference type="NCBI Taxonomy" id="46732"/>
    <lineage>
        <taxon>Eukaryota</taxon>
        <taxon>Metazoa</taxon>
        <taxon>Cnidaria</taxon>
        <taxon>Anthozoa</taxon>
        <taxon>Hexacorallia</taxon>
        <taxon>Scleractinia</taxon>
        <taxon>Astrocoeniina</taxon>
        <taxon>Pocilloporidae</taxon>
        <taxon>Pocillopora</taxon>
    </lineage>
</organism>
<evidence type="ECO:0008006" key="8">
    <source>
        <dbReference type="Google" id="ProtNLM"/>
    </source>
</evidence>
<name>A0AAU9W5T6_9CNID</name>
<comment type="caution">
    <text evidence="6">The sequence shown here is derived from an EMBL/GenBank/DDBJ whole genome shotgun (WGS) entry which is preliminary data.</text>
</comment>
<keyword evidence="2" id="KW-0479">Metal-binding</keyword>